<dbReference type="EMBL" id="QRCT01000049">
    <property type="protein sequence ID" value="RDU22371.1"/>
    <property type="molecule type" value="Genomic_DNA"/>
</dbReference>
<dbReference type="InterPro" id="IPR025736">
    <property type="entry name" value="PucR_C-HTH_dom"/>
</dbReference>
<sequence length="302" mass="34676">MKALSQENKLNQALKELYNVTGLQFSLLSNPELDTKQALEQIKHLTHAYREKYNKSGFIQELLIEELSSSDIFYRAQKLHIEFHAKRAVYIIETKNAKDSTLLETLKNLFTNLTDDFIIEFSPNNIILVKTFYSKKSKVELEQTANTIVDMLNTEAMSKVRVGYSSIIEDLSQLIIAYKEARLALDIGNLFYTNKATHCHSSLGLGRIIYHLPESLSTTFLKEILGTDPLNSIDEETLTTINIFFDNGLNIAETARKLYIHRNTLIYRIEKLQKLTGLDIRSFDDAVLIKIALMIIRHLKSR</sequence>
<organism evidence="4 5">
    <name type="scientific">Anaerosacchariphilus polymeriproducens</name>
    <dbReference type="NCBI Taxonomy" id="1812858"/>
    <lineage>
        <taxon>Bacteria</taxon>
        <taxon>Bacillati</taxon>
        <taxon>Bacillota</taxon>
        <taxon>Clostridia</taxon>
        <taxon>Lachnospirales</taxon>
        <taxon>Lachnospiraceae</taxon>
        <taxon>Anaerosacchariphilus</taxon>
    </lineage>
</organism>
<comment type="caution">
    <text evidence="4">The sequence shown here is derived from an EMBL/GenBank/DDBJ whole genome shotgun (WGS) entry which is preliminary data.</text>
</comment>
<dbReference type="InterPro" id="IPR009057">
    <property type="entry name" value="Homeodomain-like_sf"/>
</dbReference>
<dbReference type="InterPro" id="IPR042070">
    <property type="entry name" value="PucR_C-HTH_sf"/>
</dbReference>
<dbReference type="Pfam" id="PF17853">
    <property type="entry name" value="GGDEF_2"/>
    <property type="match status" value="1"/>
</dbReference>
<name>A0A371AS11_9FIRM</name>
<keyword evidence="5" id="KW-1185">Reference proteome</keyword>
<feature type="domain" description="PucR C-terminal helix-turn-helix" evidence="2">
    <location>
        <begin position="238"/>
        <end position="294"/>
    </location>
</feature>
<dbReference type="AlphaFoldDB" id="A0A371AS11"/>
<dbReference type="Proteomes" id="UP000255036">
    <property type="component" value="Unassembled WGS sequence"/>
</dbReference>
<dbReference type="InterPro" id="IPR051448">
    <property type="entry name" value="CdaR-like_regulators"/>
</dbReference>
<proteinExistence type="inferred from homology"/>
<dbReference type="Pfam" id="PF13556">
    <property type="entry name" value="HTH_30"/>
    <property type="match status" value="1"/>
</dbReference>
<dbReference type="SUPFAM" id="SSF46689">
    <property type="entry name" value="Homeodomain-like"/>
    <property type="match status" value="1"/>
</dbReference>
<dbReference type="PANTHER" id="PTHR33744:SF16">
    <property type="entry name" value="CARBOHYDRATE DIACID REGULATOR"/>
    <property type="match status" value="1"/>
</dbReference>
<evidence type="ECO:0000313" key="5">
    <source>
        <dbReference type="Proteomes" id="UP000255036"/>
    </source>
</evidence>
<evidence type="ECO:0000259" key="3">
    <source>
        <dbReference type="Pfam" id="PF17853"/>
    </source>
</evidence>
<dbReference type="Gene3D" id="1.10.10.2840">
    <property type="entry name" value="PucR C-terminal helix-turn-helix domain"/>
    <property type="match status" value="1"/>
</dbReference>
<evidence type="ECO:0000313" key="4">
    <source>
        <dbReference type="EMBL" id="RDU22371.1"/>
    </source>
</evidence>
<gene>
    <name evidence="4" type="ORF">DWV06_13825</name>
</gene>
<protein>
    <submittedName>
        <fullName evidence="4">PucR family transcriptional regulator</fullName>
    </submittedName>
</protein>
<reference evidence="4 5" key="1">
    <citation type="submission" date="2018-07" db="EMBL/GenBank/DDBJ databases">
        <title>Anaerosacharophilus polymeroproducens gen. nov. sp. nov., an anaerobic bacterium isolated from salt field.</title>
        <authorList>
            <person name="Kim W."/>
            <person name="Yang S.-H."/>
            <person name="Oh J."/>
            <person name="Lee J.-H."/>
            <person name="Kwon K.K."/>
        </authorList>
    </citation>
    <scope>NUCLEOTIDE SEQUENCE [LARGE SCALE GENOMIC DNA]</scope>
    <source>
        <strain evidence="4 5">MCWD5</strain>
    </source>
</reference>
<dbReference type="PANTHER" id="PTHR33744">
    <property type="entry name" value="CARBOHYDRATE DIACID REGULATOR"/>
    <property type="match status" value="1"/>
</dbReference>
<evidence type="ECO:0000259" key="2">
    <source>
        <dbReference type="Pfam" id="PF13556"/>
    </source>
</evidence>
<comment type="similarity">
    <text evidence="1">Belongs to the CdaR family.</text>
</comment>
<evidence type="ECO:0000256" key="1">
    <source>
        <dbReference type="ARBA" id="ARBA00006754"/>
    </source>
</evidence>
<accession>A0A371AS11</accession>
<dbReference type="InterPro" id="IPR041522">
    <property type="entry name" value="CdaR_GGDEF"/>
</dbReference>
<feature type="domain" description="CdaR GGDEF-like" evidence="3">
    <location>
        <begin position="68"/>
        <end position="187"/>
    </location>
</feature>